<dbReference type="Proteomes" id="UP001374584">
    <property type="component" value="Unassembled WGS sequence"/>
</dbReference>
<name>A0AAN9NBV4_PHACN</name>
<evidence type="ECO:0000313" key="2">
    <source>
        <dbReference type="Proteomes" id="UP001374584"/>
    </source>
</evidence>
<gene>
    <name evidence="1" type="ORF">VNO80_11515</name>
</gene>
<accession>A0AAN9NBV4</accession>
<protein>
    <submittedName>
        <fullName evidence="1">Uncharacterized protein</fullName>
    </submittedName>
</protein>
<dbReference type="EMBL" id="JAYMYR010000004">
    <property type="protein sequence ID" value="KAK7369476.1"/>
    <property type="molecule type" value="Genomic_DNA"/>
</dbReference>
<organism evidence="1 2">
    <name type="scientific">Phaseolus coccineus</name>
    <name type="common">Scarlet runner bean</name>
    <name type="synonym">Phaseolus multiflorus</name>
    <dbReference type="NCBI Taxonomy" id="3886"/>
    <lineage>
        <taxon>Eukaryota</taxon>
        <taxon>Viridiplantae</taxon>
        <taxon>Streptophyta</taxon>
        <taxon>Embryophyta</taxon>
        <taxon>Tracheophyta</taxon>
        <taxon>Spermatophyta</taxon>
        <taxon>Magnoliopsida</taxon>
        <taxon>eudicotyledons</taxon>
        <taxon>Gunneridae</taxon>
        <taxon>Pentapetalae</taxon>
        <taxon>rosids</taxon>
        <taxon>fabids</taxon>
        <taxon>Fabales</taxon>
        <taxon>Fabaceae</taxon>
        <taxon>Papilionoideae</taxon>
        <taxon>50 kb inversion clade</taxon>
        <taxon>NPAAA clade</taxon>
        <taxon>indigoferoid/millettioid clade</taxon>
        <taxon>Phaseoleae</taxon>
        <taxon>Phaseolus</taxon>
    </lineage>
</organism>
<sequence>MEGKEFIEEKSEEVIKGVSENVILKEGNLVEFQKRSSEKGGRDLITYIFTRRIGSDLTPPHAFTFPPPYQRELKGVIEFNSSSSKWPPQSPDYSDLLRVRNFTFPLLDKGLKSCATLVGFKNGLSKALLSSSILTNFRCPSLYIFTSHSSSGLVRMQFFKNTPEPCVAHGTSLIHSLIHSLINKPLLKVICPSLSTYSSFIIHHALSIIHQITINHTKRYS</sequence>
<comment type="caution">
    <text evidence="1">The sequence shown here is derived from an EMBL/GenBank/DDBJ whole genome shotgun (WGS) entry which is preliminary data.</text>
</comment>
<dbReference type="AlphaFoldDB" id="A0AAN9NBV4"/>
<proteinExistence type="predicted"/>
<keyword evidence="2" id="KW-1185">Reference proteome</keyword>
<evidence type="ECO:0000313" key="1">
    <source>
        <dbReference type="EMBL" id="KAK7369476.1"/>
    </source>
</evidence>
<reference evidence="1 2" key="1">
    <citation type="submission" date="2024-01" db="EMBL/GenBank/DDBJ databases">
        <title>The genomes of 5 underutilized Papilionoideae crops provide insights into root nodulation and disease resistanc.</title>
        <authorList>
            <person name="Jiang F."/>
        </authorList>
    </citation>
    <scope>NUCLEOTIDE SEQUENCE [LARGE SCALE GENOMIC DNA]</scope>
    <source>
        <strain evidence="1">JINMINGXINNONG_FW02</strain>
        <tissue evidence="1">Leaves</tissue>
    </source>
</reference>